<dbReference type="STRING" id="145388.A0A0D2KFH1"/>
<gene>
    <name evidence="2" type="ORF">MNEG_13333</name>
</gene>
<protein>
    <submittedName>
        <fullName evidence="2">COP9 signalosome complex subunit 2</fullName>
    </submittedName>
</protein>
<accession>A0A0D2KFH1</accession>
<dbReference type="AlphaFoldDB" id="A0A0D2KFH1"/>
<dbReference type="OrthoDB" id="194139at2759"/>
<evidence type="ECO:0000256" key="1">
    <source>
        <dbReference type="SAM" id="MobiDB-lite"/>
    </source>
</evidence>
<name>A0A0D2KFH1_9CHLO</name>
<dbReference type="EMBL" id="KK103979">
    <property type="protein sequence ID" value="KIY94628.1"/>
    <property type="molecule type" value="Genomic_DNA"/>
</dbReference>
<keyword evidence="3" id="KW-1185">Reference proteome</keyword>
<evidence type="ECO:0000313" key="3">
    <source>
        <dbReference type="Proteomes" id="UP000054498"/>
    </source>
</evidence>
<dbReference type="KEGG" id="mng:MNEG_13333"/>
<reference evidence="2 3" key="1">
    <citation type="journal article" date="2013" name="BMC Genomics">
        <title>Reconstruction of the lipid metabolism for the microalga Monoraphidium neglectum from its genome sequence reveals characteristics suitable for biofuel production.</title>
        <authorList>
            <person name="Bogen C."/>
            <person name="Al-Dilaimi A."/>
            <person name="Albersmeier A."/>
            <person name="Wichmann J."/>
            <person name="Grundmann M."/>
            <person name="Rupp O."/>
            <person name="Lauersen K.J."/>
            <person name="Blifernez-Klassen O."/>
            <person name="Kalinowski J."/>
            <person name="Goesmann A."/>
            <person name="Mussgnug J.H."/>
            <person name="Kruse O."/>
        </authorList>
    </citation>
    <scope>NUCLEOTIDE SEQUENCE [LARGE SCALE GENOMIC DNA]</scope>
    <source>
        <strain evidence="2 3">SAG 48.87</strain>
    </source>
</reference>
<dbReference type="Gene3D" id="1.25.40.10">
    <property type="entry name" value="Tetratricopeptide repeat domain"/>
    <property type="match status" value="1"/>
</dbReference>
<dbReference type="InterPro" id="IPR011990">
    <property type="entry name" value="TPR-like_helical_dom_sf"/>
</dbReference>
<organism evidence="2 3">
    <name type="scientific">Monoraphidium neglectum</name>
    <dbReference type="NCBI Taxonomy" id="145388"/>
    <lineage>
        <taxon>Eukaryota</taxon>
        <taxon>Viridiplantae</taxon>
        <taxon>Chlorophyta</taxon>
        <taxon>core chlorophytes</taxon>
        <taxon>Chlorophyceae</taxon>
        <taxon>CS clade</taxon>
        <taxon>Sphaeropleales</taxon>
        <taxon>Selenastraceae</taxon>
        <taxon>Monoraphidium</taxon>
    </lineage>
</organism>
<dbReference type="RefSeq" id="XP_013893648.1">
    <property type="nucleotide sequence ID" value="XM_014038194.1"/>
</dbReference>
<evidence type="ECO:0000313" key="2">
    <source>
        <dbReference type="EMBL" id="KIY94628.1"/>
    </source>
</evidence>
<dbReference type="PANTHER" id="PTHR10678">
    <property type="entry name" value="26S PROTEASOME NON-ATPASE REGULATORY SUBUNIT 11/COP9 SIGNALOSOME COMPLEX SUBUNIT 2"/>
    <property type="match status" value="1"/>
</dbReference>
<feature type="region of interest" description="Disordered" evidence="1">
    <location>
        <begin position="1"/>
        <end position="23"/>
    </location>
</feature>
<dbReference type="GeneID" id="25730785"/>
<sequence length="167" mass="19154">MSDDDMEDYGFEYSDEEQEEEDVDIENQYYNSKGMLEGEDPREALQGFRQVVEMEQDKGEWGFKALKQVVKLYYKMGQTDKMMEAYRQMLSYVDSAAVTRNASEKKLNRHVVTCDDVTPRPPLLDFVGGSSDTDLLQQFYETTLKALEKAKNDRPAPFSATTAGKIL</sequence>
<proteinExistence type="predicted"/>
<dbReference type="InterPro" id="IPR050871">
    <property type="entry name" value="26S_Proteasome/COP9_Components"/>
</dbReference>
<dbReference type="Proteomes" id="UP000054498">
    <property type="component" value="Unassembled WGS sequence"/>
</dbReference>